<evidence type="ECO:0000313" key="3">
    <source>
        <dbReference type="Proteomes" id="UP000272010"/>
    </source>
</evidence>
<organism evidence="2 3">
    <name type="scientific">Paracoccus yeei</name>
    <dbReference type="NCBI Taxonomy" id="147645"/>
    <lineage>
        <taxon>Bacteria</taxon>
        <taxon>Pseudomonadati</taxon>
        <taxon>Pseudomonadota</taxon>
        <taxon>Alphaproteobacteria</taxon>
        <taxon>Rhodobacterales</taxon>
        <taxon>Paracoccaceae</taxon>
        <taxon>Paracoccus</taxon>
    </lineage>
</organism>
<gene>
    <name evidence="2" type="ORF">PY32053_01962</name>
</gene>
<name>A0A386UMC2_9RHOB</name>
<reference evidence="3" key="1">
    <citation type="submission" date="2018-07" db="EMBL/GenBank/DDBJ databases">
        <title>Genome Structure of the Opportunistic Pathogen Paracoccus yeei (Alphaproteobacteria) and Identification of Putative Virulence Factors.</title>
        <authorList>
            <person name="Lasek R."/>
            <person name="Szuplewska M."/>
            <person name="Mitura M."/>
            <person name="Decewicz P."/>
            <person name="Chmielowska C."/>
            <person name="Pawlot A."/>
            <person name="Sentkowska D."/>
            <person name="Czarnecki J."/>
            <person name="Bartosik D."/>
        </authorList>
    </citation>
    <scope>NUCLEOTIDE SEQUENCE [LARGE SCALE GENOMIC DNA]</scope>
    <source>
        <strain evidence="3">CCUG 32053</strain>
    </source>
</reference>
<feature type="region of interest" description="Disordered" evidence="1">
    <location>
        <begin position="1"/>
        <end position="38"/>
    </location>
</feature>
<dbReference type="Proteomes" id="UP000272010">
    <property type="component" value="Chromosome"/>
</dbReference>
<protein>
    <submittedName>
        <fullName evidence="2">Uncharacterized protein</fullName>
    </submittedName>
</protein>
<sequence length="38" mass="3987">MYGRLPVSELRNSPTPAEGRSRSGSDQKSMPPADIGAA</sequence>
<evidence type="ECO:0000256" key="1">
    <source>
        <dbReference type="SAM" id="MobiDB-lite"/>
    </source>
</evidence>
<dbReference type="AlphaFoldDB" id="A0A386UMC2"/>
<evidence type="ECO:0000313" key="2">
    <source>
        <dbReference type="EMBL" id="AYF01579.1"/>
    </source>
</evidence>
<accession>A0A386UMC2</accession>
<dbReference type="EMBL" id="CP031078">
    <property type="protein sequence ID" value="AYF01579.1"/>
    <property type="molecule type" value="Genomic_DNA"/>
</dbReference>
<proteinExistence type="predicted"/>